<feature type="transmembrane region" description="Helical" evidence="1">
    <location>
        <begin position="56"/>
        <end position="78"/>
    </location>
</feature>
<comment type="caution">
    <text evidence="2">The sequence shown here is derived from an EMBL/GenBank/DDBJ whole genome shotgun (WGS) entry which is preliminary data.</text>
</comment>
<evidence type="ECO:0000313" key="2">
    <source>
        <dbReference type="EMBL" id="GGX57928.1"/>
    </source>
</evidence>
<keyword evidence="1" id="KW-0472">Membrane</keyword>
<sequence length="226" mass="24035">MTTRTPYAGFAALIEALTFIIGFALYTTVLMPAGYLDSSTPVQQKAAFMVDNQGLLYIWNLIIYILFGFALVVLSLGLHDRLKASTPMLSQVATTFGLIWSGLILATGMTANIGMGMVAELHLANPDRAGQIWQVTKLVESSLGGGNEIAGGVWVLLISLAAQRARLFHPGLNLAGMVFGASGLLTVVPPLQPVAGPIFGLGLIAWFIGCGISLLRHREQAHWASA</sequence>
<protein>
    <recommendedName>
        <fullName evidence="4">DUF4386 family protein</fullName>
    </recommendedName>
</protein>
<keyword evidence="1" id="KW-0812">Transmembrane</keyword>
<organism evidence="2 3">
    <name type="scientific">Saccharospirillum salsuginis</name>
    <dbReference type="NCBI Taxonomy" id="418750"/>
    <lineage>
        <taxon>Bacteria</taxon>
        <taxon>Pseudomonadati</taxon>
        <taxon>Pseudomonadota</taxon>
        <taxon>Gammaproteobacteria</taxon>
        <taxon>Oceanospirillales</taxon>
        <taxon>Saccharospirillaceae</taxon>
        <taxon>Saccharospirillum</taxon>
    </lineage>
</organism>
<reference evidence="2" key="2">
    <citation type="submission" date="2020-09" db="EMBL/GenBank/DDBJ databases">
        <authorList>
            <person name="Sun Q."/>
            <person name="Kim S."/>
        </authorList>
    </citation>
    <scope>NUCLEOTIDE SEQUENCE</scope>
    <source>
        <strain evidence="2">KCTC 22169</strain>
    </source>
</reference>
<evidence type="ECO:0000313" key="3">
    <source>
        <dbReference type="Proteomes" id="UP000626148"/>
    </source>
</evidence>
<feature type="transmembrane region" description="Helical" evidence="1">
    <location>
        <begin position="12"/>
        <end position="36"/>
    </location>
</feature>
<reference evidence="2" key="1">
    <citation type="journal article" date="2014" name="Int. J. Syst. Evol. Microbiol.">
        <title>Complete genome sequence of Corynebacterium casei LMG S-19264T (=DSM 44701T), isolated from a smear-ripened cheese.</title>
        <authorList>
            <consortium name="US DOE Joint Genome Institute (JGI-PGF)"/>
            <person name="Walter F."/>
            <person name="Albersmeier A."/>
            <person name="Kalinowski J."/>
            <person name="Ruckert C."/>
        </authorList>
    </citation>
    <scope>NUCLEOTIDE SEQUENCE</scope>
    <source>
        <strain evidence="2">KCTC 22169</strain>
    </source>
</reference>
<name>A0A918KBM2_9GAMM</name>
<feature type="transmembrane region" description="Helical" evidence="1">
    <location>
        <begin position="174"/>
        <end position="192"/>
    </location>
</feature>
<accession>A0A918KBM2</accession>
<feature type="transmembrane region" description="Helical" evidence="1">
    <location>
        <begin position="143"/>
        <end position="162"/>
    </location>
</feature>
<evidence type="ECO:0008006" key="4">
    <source>
        <dbReference type="Google" id="ProtNLM"/>
    </source>
</evidence>
<feature type="transmembrane region" description="Helical" evidence="1">
    <location>
        <begin position="98"/>
        <end position="123"/>
    </location>
</feature>
<evidence type="ECO:0000256" key="1">
    <source>
        <dbReference type="SAM" id="Phobius"/>
    </source>
</evidence>
<dbReference type="AlphaFoldDB" id="A0A918KBM2"/>
<keyword evidence="3" id="KW-1185">Reference proteome</keyword>
<dbReference type="Proteomes" id="UP000626148">
    <property type="component" value="Unassembled WGS sequence"/>
</dbReference>
<keyword evidence="1" id="KW-1133">Transmembrane helix</keyword>
<proteinExistence type="predicted"/>
<dbReference type="EMBL" id="BMXR01000006">
    <property type="protein sequence ID" value="GGX57928.1"/>
    <property type="molecule type" value="Genomic_DNA"/>
</dbReference>
<gene>
    <name evidence="2" type="ORF">GCM10007392_27030</name>
</gene>
<dbReference type="RefSeq" id="WP_189609498.1">
    <property type="nucleotide sequence ID" value="NZ_BMXR01000006.1"/>
</dbReference>
<feature type="transmembrane region" description="Helical" evidence="1">
    <location>
        <begin position="198"/>
        <end position="215"/>
    </location>
</feature>